<comment type="caution">
    <text evidence="1">The sequence shown here is derived from an EMBL/GenBank/DDBJ whole genome shotgun (WGS) entry which is preliminary data.</text>
</comment>
<reference evidence="1 2" key="1">
    <citation type="submission" date="2020-10" db="EMBL/GenBank/DDBJ databases">
        <title>Plant Genome Project.</title>
        <authorList>
            <person name="Zhang R.-G."/>
        </authorList>
    </citation>
    <scope>NUCLEOTIDE SEQUENCE [LARGE SCALE GENOMIC DNA]</scope>
    <source>
        <strain evidence="1">FAFU-HL-1</strain>
        <tissue evidence="1">Leaf</tissue>
    </source>
</reference>
<dbReference type="Proteomes" id="UP000657918">
    <property type="component" value="Unassembled WGS sequence"/>
</dbReference>
<dbReference type="EMBL" id="JADGMS010000009">
    <property type="protein sequence ID" value="KAF9676332.1"/>
    <property type="molecule type" value="Genomic_DNA"/>
</dbReference>
<evidence type="ECO:0000313" key="1">
    <source>
        <dbReference type="EMBL" id="KAF9676332.1"/>
    </source>
</evidence>
<protein>
    <submittedName>
        <fullName evidence="1">Uncharacterized protein</fullName>
    </submittedName>
</protein>
<accession>A0A835JUA6</accession>
<name>A0A835JUA6_9ROSI</name>
<organism evidence="1 2">
    <name type="scientific">Salix dunnii</name>
    <dbReference type="NCBI Taxonomy" id="1413687"/>
    <lineage>
        <taxon>Eukaryota</taxon>
        <taxon>Viridiplantae</taxon>
        <taxon>Streptophyta</taxon>
        <taxon>Embryophyta</taxon>
        <taxon>Tracheophyta</taxon>
        <taxon>Spermatophyta</taxon>
        <taxon>Magnoliopsida</taxon>
        <taxon>eudicotyledons</taxon>
        <taxon>Gunneridae</taxon>
        <taxon>Pentapetalae</taxon>
        <taxon>rosids</taxon>
        <taxon>fabids</taxon>
        <taxon>Malpighiales</taxon>
        <taxon>Salicaceae</taxon>
        <taxon>Saliceae</taxon>
        <taxon>Salix</taxon>
    </lineage>
</organism>
<evidence type="ECO:0000313" key="2">
    <source>
        <dbReference type="Proteomes" id="UP000657918"/>
    </source>
</evidence>
<gene>
    <name evidence="1" type="ORF">SADUNF_Sadunf09G0127700</name>
</gene>
<sequence>MLNFSTCVNSPRGFYKLDLELEESKSQNHFKGIKSFSSLRRSPLMIRQSSQFNKIVNIHFKVKSFLSGYSIESERAIVLITIFMFLWGCPDSMLYSL</sequence>
<proteinExistence type="predicted"/>
<dbReference type="AlphaFoldDB" id="A0A835JUA6"/>
<keyword evidence="2" id="KW-1185">Reference proteome</keyword>